<evidence type="ECO:0000256" key="1">
    <source>
        <dbReference type="ARBA" id="ARBA00004651"/>
    </source>
</evidence>
<dbReference type="SUPFAM" id="SSF81321">
    <property type="entry name" value="Family A G protein-coupled receptor-like"/>
    <property type="match status" value="1"/>
</dbReference>
<evidence type="ECO:0000256" key="11">
    <source>
        <dbReference type="ARBA" id="ARBA00023224"/>
    </source>
</evidence>
<evidence type="ECO:0000256" key="13">
    <source>
        <dbReference type="SAM" id="Phobius"/>
    </source>
</evidence>
<accession>A0A482WTQ4</accession>
<dbReference type="SMR" id="A0A482WTQ4"/>
<dbReference type="PRINTS" id="PR00358">
    <property type="entry name" value="BOMBESINR"/>
</dbReference>
<evidence type="ECO:0000256" key="12">
    <source>
        <dbReference type="RuleBase" id="RU000688"/>
    </source>
</evidence>
<feature type="transmembrane region" description="Helical" evidence="13">
    <location>
        <begin position="61"/>
        <end position="85"/>
    </location>
</feature>
<keyword evidence="11 12" id="KW-0807">Transducer</keyword>
<feature type="transmembrane region" description="Helical" evidence="13">
    <location>
        <begin position="287"/>
        <end position="307"/>
    </location>
</feature>
<feature type="transmembrane region" description="Helical" evidence="13">
    <location>
        <begin position="198"/>
        <end position="222"/>
    </location>
</feature>
<feature type="transmembrane region" description="Helical" evidence="13">
    <location>
        <begin position="243"/>
        <end position="267"/>
    </location>
</feature>
<evidence type="ECO:0000256" key="5">
    <source>
        <dbReference type="ARBA" id="ARBA00022989"/>
    </source>
</evidence>
<evidence type="ECO:0000259" key="14">
    <source>
        <dbReference type="PROSITE" id="PS50262"/>
    </source>
</evidence>
<feature type="transmembrane region" description="Helical" evidence="13">
    <location>
        <begin position="105"/>
        <end position="126"/>
    </location>
</feature>
<keyword evidence="7 13" id="KW-0472">Membrane</keyword>
<keyword evidence="3" id="KW-1003">Cell membrane</keyword>
<keyword evidence="10" id="KW-0325">Glycoprotein</keyword>
<protein>
    <recommendedName>
        <fullName evidence="14">G-protein coupled receptors family 1 profile domain-containing protein</fullName>
    </recommendedName>
</protein>
<dbReference type="AlphaFoldDB" id="A0A482WTQ4"/>
<proteinExistence type="inferred from homology"/>
<evidence type="ECO:0000313" key="15">
    <source>
        <dbReference type="EMBL" id="RZF36967.1"/>
    </source>
</evidence>
<organism evidence="15 16">
    <name type="scientific">Laodelphax striatellus</name>
    <name type="common">Small brown planthopper</name>
    <name type="synonym">Delphax striatella</name>
    <dbReference type="NCBI Taxonomy" id="195883"/>
    <lineage>
        <taxon>Eukaryota</taxon>
        <taxon>Metazoa</taxon>
        <taxon>Ecdysozoa</taxon>
        <taxon>Arthropoda</taxon>
        <taxon>Hexapoda</taxon>
        <taxon>Insecta</taxon>
        <taxon>Pterygota</taxon>
        <taxon>Neoptera</taxon>
        <taxon>Paraneoptera</taxon>
        <taxon>Hemiptera</taxon>
        <taxon>Auchenorrhyncha</taxon>
        <taxon>Fulgoroidea</taxon>
        <taxon>Delphacidae</taxon>
        <taxon>Criomorphinae</taxon>
        <taxon>Laodelphax</taxon>
    </lineage>
</organism>
<comment type="similarity">
    <text evidence="2 12">Belongs to the G-protein coupled receptor 1 family.</text>
</comment>
<evidence type="ECO:0000256" key="3">
    <source>
        <dbReference type="ARBA" id="ARBA00022475"/>
    </source>
</evidence>
<name>A0A482WTQ4_LAOST</name>
<keyword evidence="6 12" id="KW-0297">G-protein coupled receptor</keyword>
<evidence type="ECO:0000313" key="16">
    <source>
        <dbReference type="Proteomes" id="UP000291343"/>
    </source>
</evidence>
<dbReference type="InterPro" id="IPR017452">
    <property type="entry name" value="GPCR_Rhodpsn_7TM"/>
</dbReference>
<comment type="caution">
    <text evidence="15">The sequence shown here is derived from an EMBL/GenBank/DDBJ whole genome shotgun (WGS) entry which is preliminary data.</text>
</comment>
<evidence type="ECO:0000256" key="8">
    <source>
        <dbReference type="ARBA" id="ARBA00023157"/>
    </source>
</evidence>
<keyword evidence="8" id="KW-1015">Disulfide bond</keyword>
<reference evidence="15 16" key="1">
    <citation type="journal article" date="2017" name="Gigascience">
        <title>Genome sequence of the small brown planthopper, Laodelphax striatellus.</title>
        <authorList>
            <person name="Zhu J."/>
            <person name="Jiang F."/>
            <person name="Wang X."/>
            <person name="Yang P."/>
            <person name="Bao Y."/>
            <person name="Zhao W."/>
            <person name="Wang W."/>
            <person name="Lu H."/>
            <person name="Wang Q."/>
            <person name="Cui N."/>
            <person name="Li J."/>
            <person name="Chen X."/>
            <person name="Luo L."/>
            <person name="Yu J."/>
            <person name="Kang L."/>
            <person name="Cui F."/>
        </authorList>
    </citation>
    <scope>NUCLEOTIDE SEQUENCE [LARGE SCALE GENOMIC DNA]</scope>
    <source>
        <strain evidence="15">Lst14</strain>
    </source>
</reference>
<comment type="subcellular location">
    <subcellularLocation>
        <location evidence="1">Cell membrane</location>
        <topology evidence="1">Multi-pass membrane protein</topology>
    </subcellularLocation>
</comment>
<dbReference type="CDD" id="cd15927">
    <property type="entry name" value="7tmA_Bombesin_R-like"/>
    <property type="match status" value="1"/>
</dbReference>
<dbReference type="GO" id="GO:0008188">
    <property type="term" value="F:neuropeptide receptor activity"/>
    <property type="evidence" value="ECO:0007669"/>
    <property type="project" value="TreeGrafter"/>
</dbReference>
<keyword evidence="9 12" id="KW-0675">Receptor</keyword>
<dbReference type="STRING" id="195883.A0A482WTQ4"/>
<dbReference type="EMBL" id="QKKF02025464">
    <property type="protein sequence ID" value="RZF36967.1"/>
    <property type="molecule type" value="Genomic_DNA"/>
</dbReference>
<evidence type="ECO:0000256" key="4">
    <source>
        <dbReference type="ARBA" id="ARBA00022692"/>
    </source>
</evidence>
<dbReference type="OrthoDB" id="10049706at2759"/>
<sequence length="360" mass="41737">MENDTYGLMDNSSYVSYSQRPETYIVPVIFALIFFVGVLGNGTLILIFARNRAMRNVPNTYIFSLALGDLLVVAICVPFTSTLYTLESWPWGQAICKLSEISKDVSIGVSVFTLTVLSAERYFAIVKPLRRHVSSKPFTIATAILIWIVSFFLALPAVFNTTIERRNVENDRVVVYCTPFPQELGKSYAQFIVMSRFLIYYFIPLCIIGCFYILMARFLVISTQNMPGEQQGQSNQIKARKKVAKMVLAFVIIFVICFLPIHIFMLWFHFYPEAEEEYDEYWHTLRIIGFCLSYINSCVNPIALYCVSKVFRRYFNQYLFCCLYHPSQQDMSRMNMYSSTYRRHNSITTSHYTISNAERT</sequence>
<keyword evidence="4 12" id="KW-0812">Transmembrane</keyword>
<dbReference type="Pfam" id="PF00001">
    <property type="entry name" value="7tm_1"/>
    <property type="match status" value="1"/>
</dbReference>
<evidence type="ECO:0000256" key="2">
    <source>
        <dbReference type="ARBA" id="ARBA00010663"/>
    </source>
</evidence>
<dbReference type="PANTHER" id="PTHR45695:SF26">
    <property type="entry name" value="NEUROPEPTIDE CCHAMIDE-1 RECEPTOR"/>
    <property type="match status" value="1"/>
</dbReference>
<evidence type="ECO:0000256" key="9">
    <source>
        <dbReference type="ARBA" id="ARBA00023170"/>
    </source>
</evidence>
<dbReference type="Proteomes" id="UP000291343">
    <property type="component" value="Unassembled WGS sequence"/>
</dbReference>
<dbReference type="PROSITE" id="PS50262">
    <property type="entry name" value="G_PROTEIN_RECEP_F1_2"/>
    <property type="match status" value="1"/>
</dbReference>
<dbReference type="PANTHER" id="PTHR45695">
    <property type="entry name" value="LEUCOKININ RECEPTOR-RELATED"/>
    <property type="match status" value="1"/>
</dbReference>
<dbReference type="InParanoid" id="A0A482WTQ4"/>
<dbReference type="InterPro" id="IPR000276">
    <property type="entry name" value="GPCR_Rhodpsn"/>
</dbReference>
<dbReference type="GO" id="GO:0005886">
    <property type="term" value="C:plasma membrane"/>
    <property type="evidence" value="ECO:0007669"/>
    <property type="project" value="UniProtKB-SubCell"/>
</dbReference>
<evidence type="ECO:0000256" key="7">
    <source>
        <dbReference type="ARBA" id="ARBA00023136"/>
    </source>
</evidence>
<evidence type="ECO:0000256" key="6">
    <source>
        <dbReference type="ARBA" id="ARBA00023040"/>
    </source>
</evidence>
<keyword evidence="16" id="KW-1185">Reference proteome</keyword>
<dbReference type="PRINTS" id="PR00237">
    <property type="entry name" value="GPCRRHODOPSN"/>
</dbReference>
<gene>
    <name evidence="15" type="ORF">LSTR_LSTR004655</name>
</gene>
<dbReference type="InterPro" id="IPR001556">
    <property type="entry name" value="Bombsn_rcpt-like"/>
</dbReference>
<feature type="domain" description="G-protein coupled receptors family 1 profile" evidence="14">
    <location>
        <begin position="40"/>
        <end position="304"/>
    </location>
</feature>
<keyword evidence="5 13" id="KW-1133">Transmembrane helix</keyword>
<evidence type="ECO:0000256" key="10">
    <source>
        <dbReference type="ARBA" id="ARBA00023180"/>
    </source>
</evidence>
<feature type="transmembrane region" description="Helical" evidence="13">
    <location>
        <begin position="138"/>
        <end position="159"/>
    </location>
</feature>
<dbReference type="Gene3D" id="1.20.1070.10">
    <property type="entry name" value="Rhodopsin 7-helix transmembrane proteins"/>
    <property type="match status" value="1"/>
</dbReference>
<dbReference type="PROSITE" id="PS00237">
    <property type="entry name" value="G_PROTEIN_RECEP_F1_1"/>
    <property type="match status" value="1"/>
</dbReference>
<feature type="transmembrane region" description="Helical" evidence="13">
    <location>
        <begin position="24"/>
        <end position="49"/>
    </location>
</feature>